<keyword evidence="5 8" id="KW-1133">Transmembrane helix</keyword>
<keyword evidence="6 8" id="KW-0472">Membrane</keyword>
<dbReference type="RefSeq" id="WP_200165428.1">
    <property type="nucleotide sequence ID" value="NZ_JACTSG010000001.1"/>
</dbReference>
<accession>A0ABS1G9D7</accession>
<reference evidence="11 12" key="1">
    <citation type="submission" date="2020-08" db="EMBL/GenBank/DDBJ databases">
        <title>Comparative genomics of Francisella species.</title>
        <authorList>
            <person name="Sahl J."/>
            <person name="Sjodin A."/>
            <person name="Wagner D."/>
            <person name="Forsman M."/>
        </authorList>
    </citation>
    <scope>NUCLEOTIDE SEQUENCE [LARGE SCALE GENOMIC DNA]</scope>
    <source>
        <strain evidence="11 12">F1093</strain>
    </source>
</reference>
<evidence type="ECO:0000313" key="11">
    <source>
        <dbReference type="EMBL" id="MBK2301421.1"/>
    </source>
</evidence>
<sequence>MSNIKYIDHIDGLRALAVISVVFVHLDYSLFSGGFIGVDIFFVISGYLITKIIIKELRRDNKFNFLNFYTRRIRRILPALIFTLITTLLLSTWLLNLASFKIFGGSLTTSALSISNFFFYSQAGYFDIFSQSNPLLHTWSLAVEEQFYLFWPIGLLVAYKINKKLLIPFIISVFIISITWSIYKQSSNISSLYYLTQFRAFEFCIGAIITWLDQDRLLKSNKSKEIMCVTGFIFVLYPIFYYNSNTLFPSYNALLPTIGAGLLILSGSAKWSGYILRVKAIRFIGLISYSLYLIHWPMIVFVKTYNQNTGYPFELSSISKLVILIIALIAASVMYYTIEQPFRKNIPKKNYSQVLLVSKWSLIVVIISIIGASIFYSKGWLWRAKYPIAANQVTDLSKYHIENWGGAGVTTEEIKYGSLPADIILMGDSHAGMLERGLIDEIAKPFNLSLYGITGGDGGKYSSTLLIPGLTRQGNPIFTQEWNDKSNKEAPIDLSNHIKQKKDSVLIYSAYVAAYVGDALYLDSHKPISIDPFTMTKYNQYKALTDAFEKLLKIIDGHKLIIIGNPPESFNYNTTYCLSQLKWFKSTNHCQTKEIENNYPAAINVNNILNQFAKKHKNVYFINPYDTFCENGYCNNVNREGIPFYSDGNHLSKTGSIYLFKHIKPKLVEIMKPLT</sequence>
<feature type="transmembrane region" description="Helical" evidence="8">
    <location>
        <begin position="225"/>
        <end position="242"/>
    </location>
</feature>
<dbReference type="PANTHER" id="PTHR23028">
    <property type="entry name" value="ACETYLTRANSFERASE"/>
    <property type="match status" value="1"/>
</dbReference>
<keyword evidence="12" id="KW-1185">Reference proteome</keyword>
<dbReference type="InterPro" id="IPR002656">
    <property type="entry name" value="Acyl_transf_3_dom"/>
</dbReference>
<dbReference type="PANTHER" id="PTHR23028:SF53">
    <property type="entry name" value="ACYL_TRANSF_3 DOMAIN-CONTAINING PROTEIN"/>
    <property type="match status" value="1"/>
</dbReference>
<feature type="transmembrane region" description="Helical" evidence="8">
    <location>
        <begin position="165"/>
        <end position="183"/>
    </location>
</feature>
<evidence type="ECO:0000256" key="6">
    <source>
        <dbReference type="ARBA" id="ARBA00023136"/>
    </source>
</evidence>
<evidence type="ECO:0000256" key="3">
    <source>
        <dbReference type="ARBA" id="ARBA00022679"/>
    </source>
</evidence>
<feature type="transmembrane region" description="Helical" evidence="8">
    <location>
        <begin position="280"/>
        <end position="298"/>
    </location>
</feature>
<feature type="domain" description="SGNH" evidence="10">
    <location>
        <begin position="420"/>
        <end position="664"/>
    </location>
</feature>
<comment type="subcellular location">
    <subcellularLocation>
        <location evidence="1">Cell membrane</location>
        <topology evidence="1">Multi-pass membrane protein</topology>
    </subcellularLocation>
</comment>
<dbReference type="InterPro" id="IPR036514">
    <property type="entry name" value="SGNH_hydro_sf"/>
</dbReference>
<evidence type="ECO:0000256" key="7">
    <source>
        <dbReference type="ARBA" id="ARBA00023315"/>
    </source>
</evidence>
<feature type="transmembrane region" description="Helical" evidence="8">
    <location>
        <begin position="75"/>
        <end position="96"/>
    </location>
</feature>
<feature type="transmembrane region" description="Helical" evidence="8">
    <location>
        <begin position="248"/>
        <end position="268"/>
    </location>
</feature>
<feature type="transmembrane region" description="Helical" evidence="8">
    <location>
        <begin position="12"/>
        <end position="28"/>
    </location>
</feature>
<feature type="transmembrane region" description="Helical" evidence="8">
    <location>
        <begin position="195"/>
        <end position="213"/>
    </location>
</feature>
<organism evidence="11 12">
    <name type="scientific">Francisella philomiragia</name>
    <dbReference type="NCBI Taxonomy" id="28110"/>
    <lineage>
        <taxon>Bacteria</taxon>
        <taxon>Pseudomonadati</taxon>
        <taxon>Pseudomonadota</taxon>
        <taxon>Gammaproteobacteria</taxon>
        <taxon>Thiotrichales</taxon>
        <taxon>Francisellaceae</taxon>
        <taxon>Francisella</taxon>
    </lineage>
</organism>
<name>A0ABS1G9D7_9GAMM</name>
<dbReference type="SUPFAM" id="SSF52266">
    <property type="entry name" value="SGNH hydrolase"/>
    <property type="match status" value="1"/>
</dbReference>
<dbReference type="Pfam" id="PF01757">
    <property type="entry name" value="Acyl_transf_3"/>
    <property type="match status" value="1"/>
</dbReference>
<keyword evidence="7 11" id="KW-0012">Acyltransferase</keyword>
<dbReference type="Proteomes" id="UP000760407">
    <property type="component" value="Unassembled WGS sequence"/>
</dbReference>
<proteinExistence type="predicted"/>
<comment type="caution">
    <text evidence="11">The sequence shown here is derived from an EMBL/GenBank/DDBJ whole genome shotgun (WGS) entry which is preliminary data.</text>
</comment>
<dbReference type="Gene3D" id="3.40.50.1110">
    <property type="entry name" value="SGNH hydrolase"/>
    <property type="match status" value="1"/>
</dbReference>
<keyword evidence="3" id="KW-0808">Transferase</keyword>
<evidence type="ECO:0000256" key="8">
    <source>
        <dbReference type="SAM" id="Phobius"/>
    </source>
</evidence>
<evidence type="ECO:0000256" key="2">
    <source>
        <dbReference type="ARBA" id="ARBA00022475"/>
    </source>
</evidence>
<protein>
    <submittedName>
        <fullName evidence="11">Acyltransferase</fullName>
    </submittedName>
</protein>
<evidence type="ECO:0000313" key="12">
    <source>
        <dbReference type="Proteomes" id="UP000760407"/>
    </source>
</evidence>
<evidence type="ECO:0000256" key="4">
    <source>
        <dbReference type="ARBA" id="ARBA00022692"/>
    </source>
</evidence>
<dbReference type="InterPro" id="IPR050879">
    <property type="entry name" value="Acyltransferase_3"/>
</dbReference>
<evidence type="ECO:0000256" key="5">
    <source>
        <dbReference type="ARBA" id="ARBA00022989"/>
    </source>
</evidence>
<keyword evidence="2" id="KW-1003">Cell membrane</keyword>
<feature type="transmembrane region" description="Helical" evidence="8">
    <location>
        <begin position="318"/>
        <end position="338"/>
    </location>
</feature>
<dbReference type="EMBL" id="JACTSG010000001">
    <property type="protein sequence ID" value="MBK2301421.1"/>
    <property type="molecule type" value="Genomic_DNA"/>
</dbReference>
<dbReference type="Pfam" id="PF19040">
    <property type="entry name" value="SGNH"/>
    <property type="match status" value="1"/>
</dbReference>
<evidence type="ECO:0000259" key="9">
    <source>
        <dbReference type="Pfam" id="PF01757"/>
    </source>
</evidence>
<feature type="transmembrane region" description="Helical" evidence="8">
    <location>
        <begin position="34"/>
        <end position="54"/>
    </location>
</feature>
<dbReference type="InterPro" id="IPR043968">
    <property type="entry name" value="SGNH"/>
</dbReference>
<feature type="domain" description="Acyltransferase 3" evidence="9">
    <location>
        <begin position="10"/>
        <end position="336"/>
    </location>
</feature>
<evidence type="ECO:0000259" key="10">
    <source>
        <dbReference type="Pfam" id="PF19040"/>
    </source>
</evidence>
<keyword evidence="4 8" id="KW-0812">Transmembrane</keyword>
<feature type="transmembrane region" description="Helical" evidence="8">
    <location>
        <begin position="359"/>
        <end position="382"/>
    </location>
</feature>
<gene>
    <name evidence="11" type="ORF">IBE52_00670</name>
</gene>
<dbReference type="GO" id="GO:0016746">
    <property type="term" value="F:acyltransferase activity"/>
    <property type="evidence" value="ECO:0007669"/>
    <property type="project" value="UniProtKB-KW"/>
</dbReference>
<evidence type="ECO:0000256" key="1">
    <source>
        <dbReference type="ARBA" id="ARBA00004651"/>
    </source>
</evidence>